<keyword evidence="8 12" id="KW-0472">Membrane</keyword>
<dbReference type="InterPro" id="IPR052192">
    <property type="entry name" value="Insect_Ionotropic_Sensory_Rcpt"/>
</dbReference>
<dbReference type="PANTHER" id="PTHR42643">
    <property type="entry name" value="IONOTROPIC RECEPTOR 20A-RELATED"/>
    <property type="match status" value="1"/>
</dbReference>
<dbReference type="FunFam" id="1.10.287.70:FF:000143">
    <property type="entry name" value="Probable glutamate receptor"/>
    <property type="match status" value="1"/>
</dbReference>
<evidence type="ECO:0000256" key="12">
    <source>
        <dbReference type="SAM" id="Phobius"/>
    </source>
</evidence>
<proteinExistence type="inferred from homology"/>
<evidence type="ECO:0000313" key="15">
    <source>
        <dbReference type="EMBL" id="OAD52072.1"/>
    </source>
</evidence>
<keyword evidence="13" id="KW-0732">Signal</keyword>
<evidence type="ECO:0000256" key="8">
    <source>
        <dbReference type="ARBA" id="ARBA00023136"/>
    </source>
</evidence>
<feature type="region of interest" description="Disordered" evidence="11">
    <location>
        <begin position="1466"/>
        <end position="1501"/>
    </location>
</feature>
<feature type="region of interest" description="Disordered" evidence="11">
    <location>
        <begin position="1322"/>
        <end position="1369"/>
    </location>
</feature>
<comment type="similarity">
    <text evidence="2">Belongs to the glutamate-gated ion channel (TC 1.A.10.1) family.</text>
</comment>
<dbReference type="SUPFAM" id="SSF53850">
    <property type="entry name" value="Periplasmic binding protein-like II"/>
    <property type="match status" value="1"/>
</dbReference>
<dbReference type="Pfam" id="PF00060">
    <property type="entry name" value="Lig_chan"/>
    <property type="match status" value="1"/>
</dbReference>
<evidence type="ECO:0000256" key="6">
    <source>
        <dbReference type="ARBA" id="ARBA00022900"/>
    </source>
</evidence>
<evidence type="ECO:0000259" key="14">
    <source>
        <dbReference type="Pfam" id="PF00060"/>
    </source>
</evidence>
<dbReference type="PANTHER" id="PTHR42643:SF24">
    <property type="entry name" value="IONOTROPIC RECEPTOR 60A"/>
    <property type="match status" value="1"/>
</dbReference>
<keyword evidence="16" id="KW-1185">Reference proteome</keyword>
<protein>
    <submittedName>
        <fullName evidence="15">Glutamate receptor delta-2 subunit</fullName>
    </submittedName>
</protein>
<dbReference type="SUPFAM" id="SSF56574">
    <property type="entry name" value="Serpins"/>
    <property type="match status" value="2"/>
</dbReference>
<evidence type="ECO:0000256" key="5">
    <source>
        <dbReference type="ARBA" id="ARBA00022692"/>
    </source>
</evidence>
<keyword evidence="10" id="KW-0325">Glycoprotein</keyword>
<feature type="compositionally biased region" description="Polar residues" evidence="11">
    <location>
        <begin position="1469"/>
        <end position="1485"/>
    </location>
</feature>
<dbReference type="OrthoDB" id="5984008at2759"/>
<keyword evidence="7 12" id="KW-1133">Transmembrane helix</keyword>
<dbReference type="Gene3D" id="3.40.190.10">
    <property type="entry name" value="Periplasmic binding protein-like II"/>
    <property type="match status" value="1"/>
</dbReference>
<dbReference type="GO" id="GO:0015276">
    <property type="term" value="F:ligand-gated monoatomic ion channel activity"/>
    <property type="evidence" value="ECO:0007669"/>
    <property type="project" value="InterPro"/>
</dbReference>
<dbReference type="InterPro" id="IPR036186">
    <property type="entry name" value="Serpin_sf"/>
</dbReference>
<dbReference type="InterPro" id="IPR001320">
    <property type="entry name" value="Iontro_rcpt_C"/>
</dbReference>
<feature type="region of interest" description="Disordered" evidence="11">
    <location>
        <begin position="1374"/>
        <end position="1393"/>
    </location>
</feature>
<feature type="region of interest" description="Disordered" evidence="11">
    <location>
        <begin position="1258"/>
        <end position="1277"/>
    </location>
</feature>
<evidence type="ECO:0000256" key="2">
    <source>
        <dbReference type="ARBA" id="ARBA00008685"/>
    </source>
</evidence>
<keyword evidence="6" id="KW-0722">Serine protease inhibitor</keyword>
<feature type="compositionally biased region" description="Low complexity" evidence="11">
    <location>
        <begin position="1214"/>
        <end position="1228"/>
    </location>
</feature>
<dbReference type="Gene3D" id="1.10.287.70">
    <property type="match status" value="1"/>
</dbReference>
<keyword evidence="3" id="KW-1003">Cell membrane</keyword>
<evidence type="ECO:0000256" key="9">
    <source>
        <dbReference type="ARBA" id="ARBA00023170"/>
    </source>
</evidence>
<dbReference type="GO" id="GO:0005886">
    <property type="term" value="C:plasma membrane"/>
    <property type="evidence" value="ECO:0007669"/>
    <property type="project" value="UniProtKB-SubCell"/>
</dbReference>
<accession>A0A310S4F4</accession>
<evidence type="ECO:0000256" key="3">
    <source>
        <dbReference type="ARBA" id="ARBA00022475"/>
    </source>
</evidence>
<name>A0A310S4F4_9HYME</name>
<feature type="transmembrane region" description="Helical" evidence="12">
    <location>
        <begin position="584"/>
        <end position="602"/>
    </location>
</feature>
<sequence length="1884" mass="211009">MISVLLLLWCVNYGNTFNDFPSLISMNATMAVVIDKGLFGDKEEHRKTVGVVHDLITDIVRREMRVGGIGVRVFRDANVDLRQDYTILLSVATCYQTWRLHEIARKEELIHLAVTDPDCPRIPDTDGMSVPLIVPGEELSQIFLDLRMMNILSWNVVNILHDDTFDRDTISRVMRAISDRLPNKRLNLISRSIFTLKHEETENERWNSVKKVLHNFHVDQLGHCFLVIATVDMVADVMGVITDKVQGNFLRDFSLKARSLKMVHPASQWLYVITDSATQNLTNMTTFVDLLAEGGNVAFMYNASSLDGFYEVKAMCYLKKLSQALVKAVEYSLTNEIDLFKRLEEENFDVIRLTKRERQKEILRNIRIYLSQDAFTSENDCGRCLLWRFSSSITWGNFFAHGKNVAHLLDIGTWTPRFGVNLTDVVFPHIAHGFRGINLPIATYHNPPWQIISVSKAGVKSYEGLVFDAISYLATKLNFTYTVITPEVSRSSKSWNTSRFAKLGEKIKEMTMSTTRKVPQEVIDLVREKKVLLAACAFTVNECARDTFNFTVPIFVQTYSFLTSRPKQLSRALLFASPFRKETWACLAVSIIIMGPILYLVHKYSPYSTKTSGLNSSWQCVWYVYGALLQQGGMYLPQSDSARILIGIWWLVVMVLVATYSGNLVAFLTFPRMDVSILTVEELIARKDRITWGFPNGSFLEMYLQNANESKYHVLLSRAERHNDTEEERLVERVKEGRHALIDWRSSLRFLMRKDLLLSGGCHFSLSMDEFLDEPIAMIAPHGSPYLSVINAELHRMLESGLMNKWISERMPVKDKCWEVPGNSQTVNKRKVNVADMQGIFFVLFIVAPCYVTLEVATTSRFIKIKLGEEWRLQVCERECKLGFRPGASSPAIRNWDYQSGKFPEFEERSRVLGYIEHGKPSRSGSVDNENPKSFRRHVSFRSKLEFQSQTLEILLHGGSIKFAESLVFFEWKTMARVAGRGSSGRRAPSASQFRRRERTTKTNPNRAAYRPFPRHRVALPFVNRERIGEERVVHARRQSTCAPRPPVIQQPVAINMGARISWLILLQLLSVLVHGYDNVGFDGWYQPVPHRPVDIITDVINDLGVRILQQYTAHGNVAFSPTGVGFVLAALYEGSAGRGRQQIADALGLPRDRDITRIGFRDIHRRLRTYLNADGFLGGLTLNHENTKLRPEYEDILRFYGFDLSIPEEDTNETTSVPETTTSGVTEQPTTEVTTSVPDETTVQTATMPTTTAQIPTTQTVTTQSEQSTERTSEIPMSTTPSVELLGMTLSTIDEQDRLTETTPAGAVSMGGTKAAATTLPSSITTSSTQTIASTTPTSPTTTPTVSTTTSTEGLQTTTSPVPPTTMPVITTVQSPSTESTPSTPPTLTSVAIVPTPPTTASQPSMSTTFTEASPEPTTIVTRIESVTEPVPESTTMSTTSSTTSGTTVVVVSSVETTVTPPVNVTEASTSSTIPTQADQTSIGPTDGPPADENTVSTDSANNQSISNEMGSTDLPVTTVATGEIGSTGQLTTVSSATMMNRRKRSYRSPRGFFSSYPDEGIWMQDLGIWKPFSPSLNEASVRDSTEISFLVNGCDVSSVTASRYFAVLPFAYFPSLHAVALEFPLDDPRYNIILMMATDRRDTYRLARDLGGKSLRLLRKQLQSTWVRATIPSFMLRGFVTLTSFLQRDDSTRPDGIALLSDPCFFPPSLNRHFYRSLNNRISPPIILLLFAPPFNSFSSQLGILDVFEPRAADLSPMTPDLGVYARDAQQSIGVNIRNYMKPDRTHSQILEEIEETRAELRSERSDSGESVRQAVDRVQWQMVDRKPGQVTFFRIHGTNFEILVHTPGRLASAQPIPQDMMPARKYRPSFPLTCRGPPESP</sequence>
<feature type="region of interest" description="Disordered" evidence="11">
    <location>
        <begin position="981"/>
        <end position="1009"/>
    </location>
</feature>
<dbReference type="InterPro" id="IPR042178">
    <property type="entry name" value="Serpin_sf_1"/>
</dbReference>
<dbReference type="EMBL" id="KQ777390">
    <property type="protein sequence ID" value="OAD52072.1"/>
    <property type="molecule type" value="Genomic_DNA"/>
</dbReference>
<evidence type="ECO:0000256" key="13">
    <source>
        <dbReference type="SAM" id="SignalP"/>
    </source>
</evidence>
<dbReference type="Proteomes" id="UP000250275">
    <property type="component" value="Unassembled WGS sequence"/>
</dbReference>
<dbReference type="GO" id="GO:0050906">
    <property type="term" value="P:detection of stimulus involved in sensory perception"/>
    <property type="evidence" value="ECO:0007669"/>
    <property type="project" value="UniProtKB-ARBA"/>
</dbReference>
<feature type="region of interest" description="Disordered" evidence="11">
    <location>
        <begin position="1210"/>
        <end position="1230"/>
    </location>
</feature>
<evidence type="ECO:0000256" key="1">
    <source>
        <dbReference type="ARBA" id="ARBA00004651"/>
    </source>
</evidence>
<feature type="compositionally biased region" description="Low complexity" evidence="11">
    <location>
        <begin position="1258"/>
        <end position="1268"/>
    </location>
</feature>
<feature type="compositionally biased region" description="Low complexity" evidence="11">
    <location>
        <begin position="981"/>
        <end position="992"/>
    </location>
</feature>
<dbReference type="Gene3D" id="3.30.497.10">
    <property type="entry name" value="Antithrombin, subunit I, domain 2"/>
    <property type="match status" value="1"/>
</dbReference>
<reference evidence="15 16" key="1">
    <citation type="submission" date="2015-07" db="EMBL/GenBank/DDBJ databases">
        <title>The genome of Eufriesea mexicana.</title>
        <authorList>
            <person name="Pan H."/>
            <person name="Kapheim K."/>
        </authorList>
    </citation>
    <scope>NUCLEOTIDE SEQUENCE [LARGE SCALE GENOMIC DNA]</scope>
    <source>
        <strain evidence="15">0111107269</strain>
        <tissue evidence="15">Whole body</tissue>
    </source>
</reference>
<feature type="transmembrane region" description="Helical" evidence="12">
    <location>
        <begin position="839"/>
        <end position="857"/>
    </location>
</feature>
<evidence type="ECO:0000256" key="7">
    <source>
        <dbReference type="ARBA" id="ARBA00022989"/>
    </source>
</evidence>
<organism evidence="15 16">
    <name type="scientific">Eufriesea mexicana</name>
    <dbReference type="NCBI Taxonomy" id="516756"/>
    <lineage>
        <taxon>Eukaryota</taxon>
        <taxon>Metazoa</taxon>
        <taxon>Ecdysozoa</taxon>
        <taxon>Arthropoda</taxon>
        <taxon>Hexapoda</taxon>
        <taxon>Insecta</taxon>
        <taxon>Pterygota</taxon>
        <taxon>Neoptera</taxon>
        <taxon>Endopterygota</taxon>
        <taxon>Hymenoptera</taxon>
        <taxon>Apocrita</taxon>
        <taxon>Aculeata</taxon>
        <taxon>Apoidea</taxon>
        <taxon>Anthophila</taxon>
        <taxon>Apidae</taxon>
        <taxon>Eufriesea</taxon>
    </lineage>
</organism>
<keyword evidence="9 15" id="KW-0675">Receptor</keyword>
<dbReference type="GO" id="GO:0004867">
    <property type="term" value="F:serine-type endopeptidase inhibitor activity"/>
    <property type="evidence" value="ECO:0007669"/>
    <property type="project" value="UniProtKB-KW"/>
</dbReference>
<comment type="subcellular location">
    <subcellularLocation>
        <location evidence="1">Cell membrane</location>
        <topology evidence="1">Multi-pass membrane protein</topology>
    </subcellularLocation>
</comment>
<keyword evidence="5 12" id="KW-0812">Transmembrane</keyword>
<evidence type="ECO:0000256" key="11">
    <source>
        <dbReference type="SAM" id="MobiDB-lite"/>
    </source>
</evidence>
<feature type="chain" id="PRO_5016432810" evidence="13">
    <location>
        <begin position="17"/>
        <end position="1884"/>
    </location>
</feature>
<feature type="signal peptide" evidence="13">
    <location>
        <begin position="1"/>
        <end position="16"/>
    </location>
</feature>
<feature type="compositionally biased region" description="Low complexity" evidence="11">
    <location>
        <begin position="1322"/>
        <end position="1361"/>
    </location>
</feature>
<keyword evidence="4" id="KW-0646">Protease inhibitor</keyword>
<evidence type="ECO:0000313" key="16">
    <source>
        <dbReference type="Proteomes" id="UP000250275"/>
    </source>
</evidence>
<feature type="compositionally biased region" description="Low complexity" evidence="11">
    <location>
        <begin position="1374"/>
        <end position="1391"/>
    </location>
</feature>
<evidence type="ECO:0000256" key="4">
    <source>
        <dbReference type="ARBA" id="ARBA00022690"/>
    </source>
</evidence>
<feature type="transmembrane region" description="Helical" evidence="12">
    <location>
        <begin position="644"/>
        <end position="668"/>
    </location>
</feature>
<feature type="domain" description="Ionotropic glutamate receptor C-terminal" evidence="14">
    <location>
        <begin position="581"/>
        <end position="846"/>
    </location>
</feature>
<gene>
    <name evidence="15" type="ORF">WN48_03027</name>
</gene>
<evidence type="ECO:0000256" key="10">
    <source>
        <dbReference type="ARBA" id="ARBA00023180"/>
    </source>
</evidence>